<dbReference type="Proteomes" id="UP000199002">
    <property type="component" value="Unassembled WGS sequence"/>
</dbReference>
<dbReference type="STRING" id="592050.SAMN05421875_1602"/>
<keyword evidence="2" id="KW-1185">Reference proteome</keyword>
<evidence type="ECO:0000313" key="2">
    <source>
        <dbReference type="Proteomes" id="UP000199002"/>
    </source>
</evidence>
<proteinExistence type="predicted"/>
<reference evidence="2" key="1">
    <citation type="submission" date="2016-10" db="EMBL/GenBank/DDBJ databases">
        <authorList>
            <person name="Varghese N."/>
            <person name="Submissions S."/>
        </authorList>
    </citation>
    <scope>NUCLEOTIDE SEQUENCE [LARGE SCALE GENOMIC DNA]</scope>
    <source>
        <strain evidence="2">DSM 25157</strain>
    </source>
</reference>
<protein>
    <submittedName>
        <fullName evidence="1">Uncharacterized protein</fullName>
    </submittedName>
</protein>
<organism evidence="1 2">
    <name type="scientific">Acidovorax soli</name>
    <dbReference type="NCBI Taxonomy" id="592050"/>
    <lineage>
        <taxon>Bacteria</taxon>
        <taxon>Pseudomonadati</taxon>
        <taxon>Pseudomonadota</taxon>
        <taxon>Betaproteobacteria</taxon>
        <taxon>Burkholderiales</taxon>
        <taxon>Comamonadaceae</taxon>
        <taxon>Acidovorax</taxon>
    </lineage>
</organism>
<name>A0A1H4FFT4_9BURK</name>
<gene>
    <name evidence="1" type="ORF">SAMN05421875_1602</name>
</gene>
<evidence type="ECO:0000313" key="1">
    <source>
        <dbReference type="EMBL" id="SEA96184.1"/>
    </source>
</evidence>
<sequence length="70" mass="7651">MDVYGFPLTIYSLSGWLGQKFPGVDLLNHDADHLLERLFGWDGAPHNGKGALRTLACMLGSGTLDMSRLC</sequence>
<dbReference type="EMBL" id="FNQJ01000060">
    <property type="protein sequence ID" value="SEA96184.1"/>
    <property type="molecule type" value="Genomic_DNA"/>
</dbReference>
<dbReference type="AlphaFoldDB" id="A0A1H4FFT4"/>
<accession>A0A1H4FFT4</accession>